<evidence type="ECO:0000313" key="3">
    <source>
        <dbReference type="EMBL" id="ACM58114.1"/>
    </source>
</evidence>
<keyword evidence="4" id="KW-1185">Reference proteome</keyword>
<feature type="compositionally biased region" description="Basic and acidic residues" evidence="1">
    <location>
        <begin position="144"/>
        <end position="159"/>
    </location>
</feature>
<feature type="region of interest" description="Disordered" evidence="1">
    <location>
        <begin position="95"/>
        <end position="166"/>
    </location>
</feature>
<sequence>MADCPLADDCPSFDERIEGMGCQHYGNKGGAEWCNHYDMPIYELKQQPVQPGEEIVVEVDDIHESGAGVGRTDDGFIVLVDGLLPPARAEVRIHRVKSSHATAQDVVERLPDDPEEGEGDDGDGDDPAGDDVDDADDTEEDDGKGDRRRDRPDRERLGSRENFWGK</sequence>
<dbReference type="eggNOG" id="arCOG01643">
    <property type="taxonomic scope" value="Archaea"/>
</dbReference>
<dbReference type="RefSeq" id="WP_015911226.1">
    <property type="nucleotide sequence ID" value="NC_012029.1"/>
</dbReference>
<dbReference type="KEGG" id="hla:Hlac_2542"/>
<dbReference type="InterPro" id="IPR012340">
    <property type="entry name" value="NA-bd_OB-fold"/>
</dbReference>
<protein>
    <submittedName>
        <fullName evidence="3">Deoxyribonuclease/rho motif-related TRAM</fullName>
    </submittedName>
</protein>
<dbReference type="AlphaFoldDB" id="B9LTE2"/>
<dbReference type="EMBL" id="CP001365">
    <property type="protein sequence ID" value="ACM58114.1"/>
    <property type="molecule type" value="Genomic_DNA"/>
</dbReference>
<evidence type="ECO:0000313" key="4">
    <source>
        <dbReference type="Proteomes" id="UP000000740"/>
    </source>
</evidence>
<accession>B9LTE2</accession>
<dbReference type="GeneID" id="7401595"/>
<evidence type="ECO:0000256" key="1">
    <source>
        <dbReference type="SAM" id="MobiDB-lite"/>
    </source>
</evidence>
<dbReference type="HOGENOM" id="CLU_1639934_0_0_2"/>
<dbReference type="InterPro" id="IPR002792">
    <property type="entry name" value="TRAM_dom"/>
</dbReference>
<gene>
    <name evidence="3" type="ordered locus">Hlac_2542</name>
</gene>
<evidence type="ECO:0000259" key="2">
    <source>
        <dbReference type="PROSITE" id="PS50926"/>
    </source>
</evidence>
<dbReference type="Gene3D" id="2.40.50.140">
    <property type="entry name" value="Nucleic acid-binding proteins"/>
    <property type="match status" value="1"/>
</dbReference>
<feature type="compositionally biased region" description="Acidic residues" evidence="1">
    <location>
        <begin position="113"/>
        <end position="143"/>
    </location>
</feature>
<dbReference type="Pfam" id="PF01938">
    <property type="entry name" value="TRAM"/>
    <property type="match status" value="1"/>
</dbReference>
<organism evidence="3 4">
    <name type="scientific">Halorubrum lacusprofundi (strain ATCC 49239 / DSM 5036 / JCM 8891 / ACAM 34)</name>
    <dbReference type="NCBI Taxonomy" id="416348"/>
    <lineage>
        <taxon>Archaea</taxon>
        <taxon>Methanobacteriati</taxon>
        <taxon>Methanobacteriota</taxon>
        <taxon>Stenosarchaea group</taxon>
        <taxon>Halobacteria</taxon>
        <taxon>Halobacteriales</taxon>
        <taxon>Haloferacaceae</taxon>
        <taxon>Halorubrum</taxon>
    </lineage>
</organism>
<dbReference type="PROSITE" id="PS50926">
    <property type="entry name" value="TRAM"/>
    <property type="match status" value="1"/>
</dbReference>
<reference evidence="3 4" key="1">
    <citation type="journal article" date="2016" name="Stand. Genomic Sci.">
        <title>Complete genome sequence of the Antarctic Halorubrum lacusprofundi type strain ACAM 34.</title>
        <authorList>
            <person name="Anderson I.J."/>
            <person name="DasSarma P."/>
            <person name="Lucas S."/>
            <person name="Copeland A."/>
            <person name="Lapidus A."/>
            <person name="Del Rio T.G."/>
            <person name="Tice H."/>
            <person name="Dalin E."/>
            <person name="Bruce D.C."/>
            <person name="Goodwin L."/>
            <person name="Pitluck S."/>
            <person name="Sims D."/>
            <person name="Brettin T.S."/>
            <person name="Detter J.C."/>
            <person name="Han C.S."/>
            <person name="Larimer F."/>
            <person name="Hauser L."/>
            <person name="Land M."/>
            <person name="Ivanova N."/>
            <person name="Richardson P."/>
            <person name="Cavicchioli R."/>
            <person name="DasSarma S."/>
            <person name="Woese C.R."/>
            <person name="Kyrpides N.C."/>
        </authorList>
    </citation>
    <scope>NUCLEOTIDE SEQUENCE [LARGE SCALE GENOMIC DNA]</scope>
    <source>
        <strain evidence="4">ATCC 49239 / DSM 5036 / JCM 8891 / ACAM 34</strain>
    </source>
</reference>
<dbReference type="Proteomes" id="UP000000740">
    <property type="component" value="Chromosome 1"/>
</dbReference>
<name>B9LTE2_HALLT</name>
<dbReference type="SUPFAM" id="SSF50249">
    <property type="entry name" value="Nucleic acid-binding proteins"/>
    <property type="match status" value="1"/>
</dbReference>
<feature type="domain" description="TRAM" evidence="2">
    <location>
        <begin position="48"/>
        <end position="107"/>
    </location>
</feature>
<proteinExistence type="predicted"/>